<keyword evidence="7 11" id="KW-0573">Peptidoglycan synthesis</keyword>
<reference evidence="14 15" key="1">
    <citation type="journal article" date="2016" name="Nat. Commun.">
        <title>Thousands of microbial genomes shed light on interconnected biogeochemical processes in an aquifer system.</title>
        <authorList>
            <person name="Anantharaman K."/>
            <person name="Brown C.T."/>
            <person name="Hug L.A."/>
            <person name="Sharon I."/>
            <person name="Castelle C.J."/>
            <person name="Probst A.J."/>
            <person name="Thomas B.C."/>
            <person name="Singh A."/>
            <person name="Wilkins M.J."/>
            <person name="Karaoz U."/>
            <person name="Brodie E.L."/>
            <person name="Williams K.H."/>
            <person name="Hubbard S.S."/>
            <person name="Banfield J.F."/>
        </authorList>
    </citation>
    <scope>NUCLEOTIDE SEQUENCE [LARGE SCALE GENOMIC DNA]</scope>
</reference>
<evidence type="ECO:0000259" key="13">
    <source>
        <dbReference type="PROSITE" id="PS52029"/>
    </source>
</evidence>
<dbReference type="GO" id="GO:0008360">
    <property type="term" value="P:regulation of cell shape"/>
    <property type="evidence" value="ECO:0007669"/>
    <property type="project" value="UniProtKB-UniRule"/>
</dbReference>
<dbReference type="GO" id="GO:0006508">
    <property type="term" value="P:proteolysis"/>
    <property type="evidence" value="ECO:0007669"/>
    <property type="project" value="InterPro"/>
</dbReference>
<dbReference type="Gene3D" id="2.40.440.10">
    <property type="entry name" value="L,D-transpeptidase catalytic domain-like"/>
    <property type="match status" value="1"/>
</dbReference>
<evidence type="ECO:0000256" key="5">
    <source>
        <dbReference type="ARBA" id="ARBA00022801"/>
    </source>
</evidence>
<evidence type="ECO:0000256" key="2">
    <source>
        <dbReference type="ARBA" id="ARBA00007164"/>
    </source>
</evidence>
<evidence type="ECO:0000256" key="9">
    <source>
        <dbReference type="PIRSR" id="PIRSR618044-1"/>
    </source>
</evidence>
<name>A0A1G1Z6T1_9BACT</name>
<organism evidence="14 15">
    <name type="scientific">Candidatus Colwellbacteria bacterium RIFCSPLOWO2_02_FULL_44_20b</name>
    <dbReference type="NCBI Taxonomy" id="1797691"/>
    <lineage>
        <taxon>Bacteria</taxon>
        <taxon>Candidatus Colwelliibacteriota</taxon>
    </lineage>
</organism>
<dbReference type="Gene3D" id="3.40.710.10">
    <property type="entry name" value="DD-peptidase/beta-lactamase superfamily"/>
    <property type="match status" value="1"/>
</dbReference>
<evidence type="ECO:0000256" key="12">
    <source>
        <dbReference type="RuleBase" id="RU004016"/>
    </source>
</evidence>
<sequence length="456" mass="51132">MRRFFSFPLPLWFILLLFAGIIIGRFALPSIYSLGLEDYNITLPEGPEGVSPLQYGADPRFADANFFASVREKFISEKLNFVEANLSTMELFVYREGNQVARVPIKTKGREGSWWETPTGLYKAEGKEEEHFSSIGRVYMPWSIPFQGNFFIHGWPYYADGTAVLSDFSGGCIRLSTEDAKIVYDNVQVGTPILIFEKDFEADSFRYEVSKPNVSATSYLVADLKSNVIIAEEDIDTSLPIASVTKLMTALVATEYINLAKDITITNSMITPTSLPRLKTGQNVTAFSLLYPLLLESSNEAALALSRGLGPVRFVELMNMKAKALGMGETRFVDPTGKESGNVSTSRELFQLAKYLYFNRSFVLNISNRKLYDLYGPLPFSGLKNFNNLLETSEFRGGKIGQTIDAGNTAISIFELPVRGETRPVVIIILGSKDYTEDTRLLFDWLREIYILSDEL</sequence>
<evidence type="ECO:0000256" key="11">
    <source>
        <dbReference type="PROSITE-ProRule" id="PRU01373"/>
    </source>
</evidence>
<comment type="pathway">
    <text evidence="1 11">Cell wall biogenesis; peptidoglycan biosynthesis.</text>
</comment>
<dbReference type="Proteomes" id="UP000178808">
    <property type="component" value="Unassembled WGS sequence"/>
</dbReference>
<evidence type="ECO:0000256" key="1">
    <source>
        <dbReference type="ARBA" id="ARBA00004752"/>
    </source>
</evidence>
<keyword evidence="3" id="KW-0808">Transferase</keyword>
<dbReference type="GO" id="GO:0016740">
    <property type="term" value="F:transferase activity"/>
    <property type="evidence" value="ECO:0007669"/>
    <property type="project" value="UniProtKB-KW"/>
</dbReference>
<evidence type="ECO:0000313" key="14">
    <source>
        <dbReference type="EMBL" id="OGY60328.1"/>
    </source>
</evidence>
<feature type="active site" evidence="9">
    <location>
        <position position="297"/>
    </location>
</feature>
<comment type="caution">
    <text evidence="14">The sequence shown here is derived from an EMBL/GenBank/DDBJ whole genome shotgun (WGS) entry which is preliminary data.</text>
</comment>
<dbReference type="UniPathway" id="UPA00219"/>
<feature type="binding site" evidence="10">
    <location>
        <position position="399"/>
    </location>
    <ligand>
        <name>substrate</name>
    </ligand>
</feature>
<evidence type="ECO:0000256" key="3">
    <source>
        <dbReference type="ARBA" id="ARBA00022679"/>
    </source>
</evidence>
<gene>
    <name evidence="14" type="ORF">A3I31_02570</name>
</gene>
<dbReference type="PRINTS" id="PR00725">
    <property type="entry name" value="DADACBPTASE1"/>
</dbReference>
<proteinExistence type="inferred from homology"/>
<dbReference type="SUPFAM" id="SSF141523">
    <property type="entry name" value="L,D-transpeptidase catalytic domain-like"/>
    <property type="match status" value="1"/>
</dbReference>
<dbReference type="InterPro" id="IPR050979">
    <property type="entry name" value="LD-transpeptidase"/>
</dbReference>
<feature type="active site" description="Acyl-ester intermediate" evidence="9">
    <location>
        <position position="243"/>
    </location>
</feature>
<keyword evidence="6 11" id="KW-0133">Cell shape</keyword>
<protein>
    <recommendedName>
        <fullName evidence="13">L,D-TPase catalytic domain-containing protein</fullName>
    </recommendedName>
</protein>
<dbReference type="InterPro" id="IPR005490">
    <property type="entry name" value="LD_TPept_cat_dom"/>
</dbReference>
<dbReference type="AlphaFoldDB" id="A0A1G1Z6T1"/>
<feature type="domain" description="L,D-TPase catalytic" evidence="13">
    <location>
        <begin position="80"/>
        <end position="196"/>
    </location>
</feature>
<dbReference type="GO" id="GO:0071972">
    <property type="term" value="F:peptidoglycan L,D-transpeptidase activity"/>
    <property type="evidence" value="ECO:0007669"/>
    <property type="project" value="TreeGrafter"/>
</dbReference>
<dbReference type="InterPro" id="IPR001967">
    <property type="entry name" value="Peptidase_S11_N"/>
</dbReference>
<evidence type="ECO:0000256" key="4">
    <source>
        <dbReference type="ARBA" id="ARBA00022729"/>
    </source>
</evidence>
<dbReference type="PANTHER" id="PTHR30582:SF2">
    <property type="entry name" value="L,D-TRANSPEPTIDASE YCIB-RELATED"/>
    <property type="match status" value="1"/>
</dbReference>
<keyword evidence="8 11" id="KW-0961">Cell wall biogenesis/degradation</keyword>
<dbReference type="Pfam" id="PF00768">
    <property type="entry name" value="Peptidase_S11"/>
    <property type="match status" value="1"/>
</dbReference>
<dbReference type="GO" id="GO:0009002">
    <property type="term" value="F:serine-type D-Ala-D-Ala carboxypeptidase activity"/>
    <property type="evidence" value="ECO:0007669"/>
    <property type="project" value="InterPro"/>
</dbReference>
<dbReference type="PANTHER" id="PTHR30582">
    <property type="entry name" value="L,D-TRANSPEPTIDASE"/>
    <property type="match status" value="1"/>
</dbReference>
<dbReference type="SUPFAM" id="SSF56601">
    <property type="entry name" value="beta-lactamase/transpeptidase-like"/>
    <property type="match status" value="1"/>
</dbReference>
<dbReference type="CDD" id="cd16913">
    <property type="entry name" value="YkuD_like"/>
    <property type="match status" value="1"/>
</dbReference>
<evidence type="ECO:0000256" key="8">
    <source>
        <dbReference type="ARBA" id="ARBA00023316"/>
    </source>
</evidence>
<feature type="active site" description="Proton acceptor" evidence="9">
    <location>
        <position position="246"/>
    </location>
</feature>
<keyword evidence="4" id="KW-0732">Signal</keyword>
<keyword evidence="5" id="KW-0378">Hydrolase</keyword>
<accession>A0A1G1Z6T1</accession>
<dbReference type="InterPro" id="IPR012338">
    <property type="entry name" value="Beta-lactam/transpept-like"/>
</dbReference>
<dbReference type="GO" id="GO:0005576">
    <property type="term" value="C:extracellular region"/>
    <property type="evidence" value="ECO:0007669"/>
    <property type="project" value="TreeGrafter"/>
</dbReference>
<dbReference type="GO" id="GO:0018104">
    <property type="term" value="P:peptidoglycan-protein cross-linking"/>
    <property type="evidence" value="ECO:0007669"/>
    <property type="project" value="TreeGrafter"/>
</dbReference>
<evidence type="ECO:0000256" key="10">
    <source>
        <dbReference type="PIRSR" id="PIRSR618044-2"/>
    </source>
</evidence>
<dbReference type="EMBL" id="MHIZ01000020">
    <property type="protein sequence ID" value="OGY60328.1"/>
    <property type="molecule type" value="Genomic_DNA"/>
</dbReference>
<evidence type="ECO:0000313" key="15">
    <source>
        <dbReference type="Proteomes" id="UP000178808"/>
    </source>
</evidence>
<dbReference type="Pfam" id="PF03734">
    <property type="entry name" value="YkuD"/>
    <property type="match status" value="1"/>
</dbReference>
<dbReference type="InterPro" id="IPR018044">
    <property type="entry name" value="Peptidase_S11"/>
</dbReference>
<dbReference type="InterPro" id="IPR038063">
    <property type="entry name" value="Transpep_catalytic_dom"/>
</dbReference>
<feature type="active site" description="Nucleophile" evidence="11">
    <location>
        <position position="172"/>
    </location>
</feature>
<comment type="similarity">
    <text evidence="2 12">Belongs to the peptidase S11 family.</text>
</comment>
<dbReference type="PROSITE" id="PS52029">
    <property type="entry name" value="LD_TPASE"/>
    <property type="match status" value="1"/>
</dbReference>
<feature type="active site" description="Proton donor/acceptor" evidence="11">
    <location>
        <position position="153"/>
    </location>
</feature>
<dbReference type="GO" id="GO:0071555">
    <property type="term" value="P:cell wall organization"/>
    <property type="evidence" value="ECO:0007669"/>
    <property type="project" value="UniProtKB-UniRule"/>
</dbReference>
<evidence type="ECO:0000256" key="7">
    <source>
        <dbReference type="ARBA" id="ARBA00022984"/>
    </source>
</evidence>
<evidence type="ECO:0000256" key="6">
    <source>
        <dbReference type="ARBA" id="ARBA00022960"/>
    </source>
</evidence>